<name>A0ABU8XWI8_9PROT</name>
<dbReference type="Proteomes" id="UP001375743">
    <property type="component" value="Unassembled WGS sequence"/>
</dbReference>
<accession>A0ABU8XWI8</accession>
<evidence type="ECO:0000313" key="3">
    <source>
        <dbReference type="Proteomes" id="UP001375743"/>
    </source>
</evidence>
<dbReference type="EMBL" id="JBBLZC010000029">
    <property type="protein sequence ID" value="MEK0085568.1"/>
    <property type="molecule type" value="Genomic_DNA"/>
</dbReference>
<dbReference type="PROSITE" id="PS51257">
    <property type="entry name" value="PROKAR_LIPOPROTEIN"/>
    <property type="match status" value="1"/>
</dbReference>
<sequence length="75" mass="7354">MRSLRGAAVALLLPLLAAACSVNRQTGERTLTGAIVGAAGGAAVGLLHGDFLSSAVTGAVAGGTGGFVYDQLKKR</sequence>
<proteinExistence type="predicted"/>
<keyword evidence="3" id="KW-1185">Reference proteome</keyword>
<comment type="caution">
    <text evidence="2">The sequence shown here is derived from an EMBL/GenBank/DDBJ whole genome shotgun (WGS) entry which is preliminary data.</text>
</comment>
<organism evidence="2 3">
    <name type="scientific">Benzoatithermus flavus</name>
    <dbReference type="NCBI Taxonomy" id="3108223"/>
    <lineage>
        <taxon>Bacteria</taxon>
        <taxon>Pseudomonadati</taxon>
        <taxon>Pseudomonadota</taxon>
        <taxon>Alphaproteobacteria</taxon>
        <taxon>Geminicoccales</taxon>
        <taxon>Geminicoccaceae</taxon>
        <taxon>Benzoatithermus</taxon>
    </lineage>
</organism>
<dbReference type="RefSeq" id="WP_418161416.1">
    <property type="nucleotide sequence ID" value="NZ_JBBLZC010000029.1"/>
</dbReference>
<evidence type="ECO:0000313" key="2">
    <source>
        <dbReference type="EMBL" id="MEK0085568.1"/>
    </source>
</evidence>
<gene>
    <name evidence="2" type="ORF">U1T56_20640</name>
</gene>
<feature type="signal peptide" evidence="1">
    <location>
        <begin position="1"/>
        <end position="19"/>
    </location>
</feature>
<keyword evidence="1" id="KW-0732">Signal</keyword>
<protein>
    <recommendedName>
        <fullName evidence="4">Glycine zipper 2TM domain-containing protein</fullName>
    </recommendedName>
</protein>
<evidence type="ECO:0008006" key="4">
    <source>
        <dbReference type="Google" id="ProtNLM"/>
    </source>
</evidence>
<feature type="chain" id="PRO_5047377968" description="Glycine zipper 2TM domain-containing protein" evidence="1">
    <location>
        <begin position="20"/>
        <end position="75"/>
    </location>
</feature>
<evidence type="ECO:0000256" key="1">
    <source>
        <dbReference type="SAM" id="SignalP"/>
    </source>
</evidence>
<reference evidence="2 3" key="1">
    <citation type="submission" date="2024-01" db="EMBL/GenBank/DDBJ databases">
        <title>Multi-omics insights into the function and evolution of sodium benzoate biodegradation pathways in Benzoatithermus flavus gen. nov., sp. nov. from hot spring.</title>
        <authorList>
            <person name="Hu C.-J."/>
            <person name="Li W.-J."/>
        </authorList>
    </citation>
    <scope>NUCLEOTIDE SEQUENCE [LARGE SCALE GENOMIC DNA]</scope>
    <source>
        <strain evidence="2 3">SYSU G07066</strain>
    </source>
</reference>